<evidence type="ECO:0000313" key="3">
    <source>
        <dbReference type="Proteomes" id="UP001302745"/>
    </source>
</evidence>
<accession>A0AAN6VPW1</accession>
<sequence length="589" mass="65678">MDPTGPGQNFFDLNADIWDDEPKVHPNNEGHKRMGSSPSHFGLPGEVNAVNPDLRKRVQFGRIFGGKPAFGNLGVQDFVYFDFDQVQFLPPKKWSLKVRVWRNTGAGGTKLLADGNKYCNMVGSEDGRMDYVWTWSTGKMYRDLSNAGKTYIAQGESYWSKSPGYIWTPPSDMDRRDLHLTDWDGDGDCDIVWVNPDNGNLRIWINGYPTKRSWDGAFREISASAVTCDQKRGIGIHDLATNGLTTGYVQRDDGTMEHIPQIKFAEAEKDRANYRWADVNGDGRDDLVWIKKLTGNGYVWYNEGRSTDTAGDLGSSFHWRKVGDPVCGGDAHHSYYNALTEAVTFGQYNNIAEAFGSLKQKEPDTAIINITTDIVTLGFGLIAAPTWNLFVLNRIGNTAIGNAAKDSLNDFVYNGATFAKDYIASTVKPSDPESLKLETAFKYMAAAWQDAIIKSTEKLFDGSPSSIEQITNFIADGRMLERATIVGVFSPMLRDRFNTVLNSFAIPMAWQLSSDKLFPVIIREENFDCDTQSAGPLAHRQRLGAYCYKFPLAPGYKSLRNGSYRATLDDVTQGSLRTWEANGRKNGNS</sequence>
<organism evidence="2 3">
    <name type="scientific">Chaetomidium leptoderma</name>
    <dbReference type="NCBI Taxonomy" id="669021"/>
    <lineage>
        <taxon>Eukaryota</taxon>
        <taxon>Fungi</taxon>
        <taxon>Dikarya</taxon>
        <taxon>Ascomycota</taxon>
        <taxon>Pezizomycotina</taxon>
        <taxon>Sordariomycetes</taxon>
        <taxon>Sordariomycetidae</taxon>
        <taxon>Sordariales</taxon>
        <taxon>Chaetomiaceae</taxon>
        <taxon>Chaetomidium</taxon>
    </lineage>
</organism>
<feature type="region of interest" description="Disordered" evidence="1">
    <location>
        <begin position="21"/>
        <end position="42"/>
    </location>
</feature>
<protein>
    <recommendedName>
        <fullName evidence="4">VCBS repeat-containing protein</fullName>
    </recommendedName>
</protein>
<feature type="compositionally biased region" description="Basic and acidic residues" evidence="1">
    <location>
        <begin position="21"/>
        <end position="32"/>
    </location>
</feature>
<dbReference type="Gene3D" id="2.130.10.130">
    <property type="entry name" value="Integrin alpha, N-terminal"/>
    <property type="match status" value="1"/>
</dbReference>
<name>A0AAN6VPW1_9PEZI</name>
<dbReference type="EMBL" id="MU856884">
    <property type="protein sequence ID" value="KAK4155613.1"/>
    <property type="molecule type" value="Genomic_DNA"/>
</dbReference>
<evidence type="ECO:0008006" key="4">
    <source>
        <dbReference type="Google" id="ProtNLM"/>
    </source>
</evidence>
<evidence type="ECO:0000313" key="2">
    <source>
        <dbReference type="EMBL" id="KAK4155613.1"/>
    </source>
</evidence>
<dbReference type="SUPFAM" id="SSF69318">
    <property type="entry name" value="Integrin alpha N-terminal domain"/>
    <property type="match status" value="1"/>
</dbReference>
<gene>
    <name evidence="2" type="ORF">C8A00DRAFT_31562</name>
</gene>
<keyword evidence="3" id="KW-1185">Reference proteome</keyword>
<proteinExistence type="predicted"/>
<dbReference type="Proteomes" id="UP001302745">
    <property type="component" value="Unassembled WGS sequence"/>
</dbReference>
<dbReference type="AlphaFoldDB" id="A0AAN6VPW1"/>
<comment type="caution">
    <text evidence="2">The sequence shown here is derived from an EMBL/GenBank/DDBJ whole genome shotgun (WGS) entry which is preliminary data.</text>
</comment>
<reference evidence="2" key="1">
    <citation type="journal article" date="2023" name="Mol. Phylogenet. Evol.">
        <title>Genome-scale phylogeny and comparative genomics of the fungal order Sordariales.</title>
        <authorList>
            <person name="Hensen N."/>
            <person name="Bonometti L."/>
            <person name="Westerberg I."/>
            <person name="Brannstrom I.O."/>
            <person name="Guillou S."/>
            <person name="Cros-Aarteil S."/>
            <person name="Calhoun S."/>
            <person name="Haridas S."/>
            <person name="Kuo A."/>
            <person name="Mondo S."/>
            <person name="Pangilinan J."/>
            <person name="Riley R."/>
            <person name="LaButti K."/>
            <person name="Andreopoulos B."/>
            <person name="Lipzen A."/>
            <person name="Chen C."/>
            <person name="Yan M."/>
            <person name="Daum C."/>
            <person name="Ng V."/>
            <person name="Clum A."/>
            <person name="Steindorff A."/>
            <person name="Ohm R.A."/>
            <person name="Martin F."/>
            <person name="Silar P."/>
            <person name="Natvig D.O."/>
            <person name="Lalanne C."/>
            <person name="Gautier V."/>
            <person name="Ament-Velasquez S.L."/>
            <person name="Kruys A."/>
            <person name="Hutchinson M.I."/>
            <person name="Powell A.J."/>
            <person name="Barry K."/>
            <person name="Miller A.N."/>
            <person name="Grigoriev I.V."/>
            <person name="Debuchy R."/>
            <person name="Gladieux P."/>
            <person name="Hiltunen Thoren M."/>
            <person name="Johannesson H."/>
        </authorList>
    </citation>
    <scope>NUCLEOTIDE SEQUENCE</scope>
    <source>
        <strain evidence="2">CBS 538.74</strain>
    </source>
</reference>
<evidence type="ECO:0000256" key="1">
    <source>
        <dbReference type="SAM" id="MobiDB-lite"/>
    </source>
</evidence>
<dbReference type="InterPro" id="IPR028994">
    <property type="entry name" value="Integrin_alpha_N"/>
</dbReference>
<reference evidence="2" key="2">
    <citation type="submission" date="2023-05" db="EMBL/GenBank/DDBJ databases">
        <authorList>
            <consortium name="Lawrence Berkeley National Laboratory"/>
            <person name="Steindorff A."/>
            <person name="Hensen N."/>
            <person name="Bonometti L."/>
            <person name="Westerberg I."/>
            <person name="Brannstrom I.O."/>
            <person name="Guillou S."/>
            <person name="Cros-Aarteil S."/>
            <person name="Calhoun S."/>
            <person name="Haridas S."/>
            <person name="Kuo A."/>
            <person name="Mondo S."/>
            <person name="Pangilinan J."/>
            <person name="Riley R."/>
            <person name="Labutti K."/>
            <person name="Andreopoulos B."/>
            <person name="Lipzen A."/>
            <person name="Chen C."/>
            <person name="Yanf M."/>
            <person name="Daum C."/>
            <person name="Ng V."/>
            <person name="Clum A."/>
            <person name="Ohm R."/>
            <person name="Martin F."/>
            <person name="Silar P."/>
            <person name="Natvig D."/>
            <person name="Lalanne C."/>
            <person name="Gautier V."/>
            <person name="Ament-Velasquez S.L."/>
            <person name="Kruys A."/>
            <person name="Hutchinson M.I."/>
            <person name="Powell A.J."/>
            <person name="Barry K."/>
            <person name="Miller A.N."/>
            <person name="Grigoriev I.V."/>
            <person name="Debuchy R."/>
            <person name="Gladieux P."/>
            <person name="Thoren M.H."/>
            <person name="Johannesson H."/>
        </authorList>
    </citation>
    <scope>NUCLEOTIDE SEQUENCE</scope>
    <source>
        <strain evidence="2">CBS 538.74</strain>
    </source>
</reference>